<keyword evidence="4" id="KW-0633">Potassium transport</keyword>
<dbReference type="RefSeq" id="WP_073047994.1">
    <property type="nucleotide sequence ID" value="NZ_FQZL01000006.1"/>
</dbReference>
<accession>A0A1M6DMG6</accession>
<evidence type="ECO:0000256" key="10">
    <source>
        <dbReference type="SAM" id="Phobius"/>
    </source>
</evidence>
<protein>
    <submittedName>
        <fullName evidence="11">Trk system potassium uptake protein TrkH</fullName>
    </submittedName>
</protein>
<evidence type="ECO:0000256" key="8">
    <source>
        <dbReference type="ARBA" id="ARBA00023065"/>
    </source>
</evidence>
<evidence type="ECO:0000313" key="11">
    <source>
        <dbReference type="EMBL" id="SHI74392.1"/>
    </source>
</evidence>
<feature type="transmembrane region" description="Helical" evidence="10">
    <location>
        <begin position="357"/>
        <end position="378"/>
    </location>
</feature>
<evidence type="ECO:0000256" key="4">
    <source>
        <dbReference type="ARBA" id="ARBA00022538"/>
    </source>
</evidence>
<feature type="transmembrane region" description="Helical" evidence="10">
    <location>
        <begin position="414"/>
        <end position="438"/>
    </location>
</feature>
<keyword evidence="2" id="KW-0813">Transport</keyword>
<feature type="transmembrane region" description="Helical" evidence="10">
    <location>
        <begin position="57"/>
        <end position="79"/>
    </location>
</feature>
<feature type="transmembrane region" description="Helical" evidence="10">
    <location>
        <begin position="140"/>
        <end position="160"/>
    </location>
</feature>
<dbReference type="GO" id="GO:0005886">
    <property type="term" value="C:plasma membrane"/>
    <property type="evidence" value="ECO:0007669"/>
    <property type="project" value="UniProtKB-SubCell"/>
</dbReference>
<dbReference type="EMBL" id="FQZL01000006">
    <property type="protein sequence ID" value="SHI74392.1"/>
    <property type="molecule type" value="Genomic_DNA"/>
</dbReference>
<feature type="transmembrane region" description="Helical" evidence="10">
    <location>
        <begin position="231"/>
        <end position="256"/>
    </location>
</feature>
<evidence type="ECO:0000256" key="7">
    <source>
        <dbReference type="ARBA" id="ARBA00022989"/>
    </source>
</evidence>
<dbReference type="AlphaFoldDB" id="A0A1M6DMG6"/>
<dbReference type="InterPro" id="IPR004772">
    <property type="entry name" value="TrkH"/>
</dbReference>
<dbReference type="InterPro" id="IPR003445">
    <property type="entry name" value="Cat_transpt"/>
</dbReference>
<feature type="transmembrane region" description="Helical" evidence="10">
    <location>
        <begin position="200"/>
        <end position="219"/>
    </location>
</feature>
<feature type="transmembrane region" description="Helical" evidence="10">
    <location>
        <begin position="319"/>
        <end position="337"/>
    </location>
</feature>
<organism evidence="11 12">
    <name type="scientific">Dethiosulfatibacter aminovorans DSM 17477</name>
    <dbReference type="NCBI Taxonomy" id="1121476"/>
    <lineage>
        <taxon>Bacteria</taxon>
        <taxon>Bacillati</taxon>
        <taxon>Bacillota</taxon>
        <taxon>Tissierellia</taxon>
        <taxon>Dethiosulfatibacter</taxon>
    </lineage>
</organism>
<dbReference type="PANTHER" id="PTHR32024">
    <property type="entry name" value="TRK SYSTEM POTASSIUM UPTAKE PROTEIN TRKG-RELATED"/>
    <property type="match status" value="1"/>
</dbReference>
<dbReference type="STRING" id="1121476.SAMN02745751_00973"/>
<feature type="transmembrane region" description="Helical" evidence="10">
    <location>
        <begin position="85"/>
        <end position="109"/>
    </location>
</feature>
<evidence type="ECO:0000256" key="1">
    <source>
        <dbReference type="ARBA" id="ARBA00004651"/>
    </source>
</evidence>
<evidence type="ECO:0000256" key="5">
    <source>
        <dbReference type="ARBA" id="ARBA00022692"/>
    </source>
</evidence>
<feature type="transmembrane region" description="Helical" evidence="10">
    <location>
        <begin position="25"/>
        <end position="45"/>
    </location>
</feature>
<keyword evidence="5 10" id="KW-0812">Transmembrane</keyword>
<proteinExistence type="predicted"/>
<name>A0A1M6DMG6_9FIRM</name>
<sequence>MENNENNGNNGNNYSNLKLHPSHFLILWFAILIFVGATLLNLPFASADGRSIGFIDALFTAASAVCVTGLVVVNTAAHWTIFGKLVILMLIQVGGLGIMTMATLIAFLLGKKITLKDRLLMQEEMNTSTIQGVVLLTRRILFLTIGVELIGAIFLSVAFVKDYGTARGIWFAIFHSVSAFCNAGFDITGNSLVDYVDSPIINLTVVGLVVIGGLGFYAIMDIVQKKKFKSYMLHTKLVLIISASLLVFGFVTIFAFEYNNPATMGNLGIKGKILSSLFHSMTPRTAGFNTLDTGAMTMPSTFLTILLMFVGGSPGSTAGGVKTTTVGIVVIAIFRLIKGNEDVEVLWKRIPIKLILRAIAVIGIAFMIIAISTLILLVSEKNLGASFMDMLFEVVSAFGTVGLSRGLTPQLSDIGRLVITLTMFVGRLGPLTLAFGIAQRQKENKGYYRYPEGKILVG</sequence>
<dbReference type="OrthoDB" id="9810952at2"/>
<reference evidence="11 12" key="1">
    <citation type="submission" date="2016-11" db="EMBL/GenBank/DDBJ databases">
        <authorList>
            <person name="Jaros S."/>
            <person name="Januszkiewicz K."/>
            <person name="Wedrychowicz H."/>
        </authorList>
    </citation>
    <scope>NUCLEOTIDE SEQUENCE [LARGE SCALE GENOMIC DNA]</scope>
    <source>
        <strain evidence="11 12">DSM 17477</strain>
    </source>
</reference>
<dbReference type="GO" id="GO:0015379">
    <property type="term" value="F:potassium:chloride symporter activity"/>
    <property type="evidence" value="ECO:0007669"/>
    <property type="project" value="InterPro"/>
</dbReference>
<evidence type="ECO:0000256" key="6">
    <source>
        <dbReference type="ARBA" id="ARBA00022958"/>
    </source>
</evidence>
<evidence type="ECO:0000256" key="2">
    <source>
        <dbReference type="ARBA" id="ARBA00022448"/>
    </source>
</evidence>
<keyword evidence="9 10" id="KW-0472">Membrane</keyword>
<keyword evidence="12" id="KW-1185">Reference proteome</keyword>
<comment type="subcellular location">
    <subcellularLocation>
        <location evidence="1">Cell membrane</location>
        <topology evidence="1">Multi-pass membrane protein</topology>
    </subcellularLocation>
</comment>
<keyword evidence="6" id="KW-0630">Potassium</keyword>
<evidence type="ECO:0000256" key="3">
    <source>
        <dbReference type="ARBA" id="ARBA00022475"/>
    </source>
</evidence>
<dbReference type="Proteomes" id="UP000184052">
    <property type="component" value="Unassembled WGS sequence"/>
</dbReference>
<dbReference type="NCBIfam" id="TIGR00933">
    <property type="entry name" value="2a38"/>
    <property type="match status" value="1"/>
</dbReference>
<keyword evidence="7 10" id="KW-1133">Transmembrane helix</keyword>
<evidence type="ECO:0000313" key="12">
    <source>
        <dbReference type="Proteomes" id="UP000184052"/>
    </source>
</evidence>
<dbReference type="Pfam" id="PF02386">
    <property type="entry name" value="TrkH"/>
    <property type="match status" value="1"/>
</dbReference>
<keyword evidence="3" id="KW-1003">Cell membrane</keyword>
<keyword evidence="8" id="KW-0406">Ion transport</keyword>
<dbReference type="PANTHER" id="PTHR32024:SF1">
    <property type="entry name" value="KTR SYSTEM POTASSIUM UPTAKE PROTEIN B"/>
    <property type="match status" value="1"/>
</dbReference>
<evidence type="ECO:0000256" key="9">
    <source>
        <dbReference type="ARBA" id="ARBA00023136"/>
    </source>
</evidence>
<gene>
    <name evidence="11" type="ORF">SAMN02745751_00973</name>
</gene>